<evidence type="ECO:0000313" key="2">
    <source>
        <dbReference type="EMBL" id="PWR18391.1"/>
    </source>
</evidence>
<comment type="caution">
    <text evidence="2">The sequence shown here is derived from an EMBL/GenBank/DDBJ whole genome shotgun (WGS) entry which is preliminary data.</text>
</comment>
<feature type="region of interest" description="Disordered" evidence="1">
    <location>
        <begin position="23"/>
        <end position="55"/>
    </location>
</feature>
<dbReference type="OrthoDB" id="8479549at2"/>
<dbReference type="EMBL" id="QGLE01000015">
    <property type="protein sequence ID" value="PWR18391.1"/>
    <property type="molecule type" value="Genomic_DNA"/>
</dbReference>
<dbReference type="AlphaFoldDB" id="A0A317DUS7"/>
<dbReference type="RefSeq" id="WP_109907810.1">
    <property type="nucleotide sequence ID" value="NZ_QGLE01000015.1"/>
</dbReference>
<keyword evidence="3" id="KW-1185">Reference proteome</keyword>
<evidence type="ECO:0000256" key="1">
    <source>
        <dbReference type="SAM" id="MobiDB-lite"/>
    </source>
</evidence>
<dbReference type="Proteomes" id="UP000245461">
    <property type="component" value="Unassembled WGS sequence"/>
</dbReference>
<accession>A0A317DUS7</accession>
<reference evidence="2 3" key="1">
    <citation type="submission" date="2018-05" db="EMBL/GenBank/DDBJ databases">
        <title>Zavarzinia sp. HR-AS.</title>
        <authorList>
            <person name="Lee Y."/>
            <person name="Jeon C.O."/>
        </authorList>
    </citation>
    <scope>NUCLEOTIDE SEQUENCE [LARGE SCALE GENOMIC DNA]</scope>
    <source>
        <strain evidence="2 3">HR-AS</strain>
    </source>
</reference>
<protein>
    <submittedName>
        <fullName evidence="2">Uncharacterized protein</fullName>
    </submittedName>
</protein>
<sequence>MTGPITGPAAPYAVGLGIGTGDERAAAEARARGGGETAGRQTPGDGAATGQNAAPGETAAPALRIAAELLRLARGSLLQAIVGGPDEQGRPTLVTSAGLFTPETPLRLPPPGTPVTLEVGESAELLSAILRAPARGQPDQKVELRFLGGPAPAPEDGTSRPLYQALQTAADGSRQAMLALRLGVASNPAALVLAATVTGRRQMPDGSVSLTLSAADGSTVTIDDAPPGLGTGARLMLEIAGRRPLAPGAEERPQATPLPSLASAPAAIRQFAAGRTAIAGIAPLMGGEDGTAAALGRLLPGLMQGGDQTLATLLLSAALRFRDLKRLVGEEEVGRIESRDGPGPLLRAGAEFGELARAAAEPAANGWRSVPLPFFDGRDIIPLVVFVQRHAPPPETVEEDTQQTDRKTRGGATRFIVELSPSELGPLQIDGFAQGGRVDTVLRSRRPMPADLREGLTARYGAVLAASGLAGTIGFQVQEGPLGTPHLGSPAGPARRGGISITA</sequence>
<evidence type="ECO:0000313" key="3">
    <source>
        <dbReference type="Proteomes" id="UP000245461"/>
    </source>
</evidence>
<feature type="region of interest" description="Disordered" evidence="1">
    <location>
        <begin position="484"/>
        <end position="503"/>
    </location>
</feature>
<proteinExistence type="predicted"/>
<feature type="compositionally biased region" description="Basic and acidic residues" evidence="1">
    <location>
        <begin position="23"/>
        <end position="33"/>
    </location>
</feature>
<name>A0A317DUS7_9PROT</name>
<organism evidence="2 3">
    <name type="scientific">Zavarzinia aquatilis</name>
    <dbReference type="NCBI Taxonomy" id="2211142"/>
    <lineage>
        <taxon>Bacteria</taxon>
        <taxon>Pseudomonadati</taxon>
        <taxon>Pseudomonadota</taxon>
        <taxon>Alphaproteobacteria</taxon>
        <taxon>Rhodospirillales</taxon>
        <taxon>Zavarziniaceae</taxon>
        <taxon>Zavarzinia</taxon>
    </lineage>
</organism>
<gene>
    <name evidence="2" type="ORF">DKG74_19245</name>
</gene>